<gene>
    <name evidence="2" type="ORF">KCH_06620</name>
</gene>
<organism evidence="2 3">
    <name type="scientific">Kitasatospora cheerisanensis KCTC 2395</name>
    <dbReference type="NCBI Taxonomy" id="1348663"/>
    <lineage>
        <taxon>Bacteria</taxon>
        <taxon>Bacillati</taxon>
        <taxon>Actinomycetota</taxon>
        <taxon>Actinomycetes</taxon>
        <taxon>Kitasatosporales</taxon>
        <taxon>Streptomycetaceae</taxon>
        <taxon>Kitasatospora</taxon>
    </lineage>
</organism>
<evidence type="ECO:0000313" key="2">
    <source>
        <dbReference type="EMBL" id="KDN87552.1"/>
    </source>
</evidence>
<dbReference type="EMBL" id="JNBY01000028">
    <property type="protein sequence ID" value="KDN87552.1"/>
    <property type="molecule type" value="Genomic_DNA"/>
</dbReference>
<keyword evidence="3" id="KW-1185">Reference proteome</keyword>
<sequence>MRWWTAVAETALWWAGLCGLYTVLISTVDALELLVGALAALLGALAARPARLASGARAGGAAGLWPAMRRWPPAVLVDTWRLAVLTLRPSRARPAFRDLLLPERTGPAWALALYSATPGGYAVSADPARVHVLTPGPGLLERALTTRRVTG</sequence>
<proteinExistence type="predicted"/>
<keyword evidence="1" id="KW-0812">Transmembrane</keyword>
<dbReference type="AlphaFoldDB" id="A0A066Z212"/>
<dbReference type="RefSeq" id="WP_035858682.1">
    <property type="nucleotide sequence ID" value="NZ_KK853997.1"/>
</dbReference>
<protein>
    <submittedName>
        <fullName evidence="2">Uncharacterized protein</fullName>
    </submittedName>
</protein>
<dbReference type="PATRIC" id="fig|1348663.4.peg.630"/>
<reference evidence="2 3" key="1">
    <citation type="submission" date="2014-05" db="EMBL/GenBank/DDBJ databases">
        <title>Draft Genome Sequence of Kitasatospora cheerisanensis KCTC 2395.</title>
        <authorList>
            <person name="Nam D.H."/>
        </authorList>
    </citation>
    <scope>NUCLEOTIDE SEQUENCE [LARGE SCALE GENOMIC DNA]</scope>
    <source>
        <strain evidence="2 3">KCTC 2395</strain>
    </source>
</reference>
<name>A0A066Z212_9ACTN</name>
<evidence type="ECO:0000313" key="3">
    <source>
        <dbReference type="Proteomes" id="UP000027178"/>
    </source>
</evidence>
<dbReference type="HOGENOM" id="CLU_1728936_0_0_11"/>
<evidence type="ECO:0000256" key="1">
    <source>
        <dbReference type="SAM" id="Phobius"/>
    </source>
</evidence>
<feature type="transmembrane region" description="Helical" evidence="1">
    <location>
        <begin position="12"/>
        <end position="45"/>
    </location>
</feature>
<accession>A0A066Z212</accession>
<comment type="caution">
    <text evidence="2">The sequence shown here is derived from an EMBL/GenBank/DDBJ whole genome shotgun (WGS) entry which is preliminary data.</text>
</comment>
<keyword evidence="1" id="KW-1133">Transmembrane helix</keyword>
<dbReference type="Proteomes" id="UP000027178">
    <property type="component" value="Unassembled WGS sequence"/>
</dbReference>
<keyword evidence="1" id="KW-0472">Membrane</keyword>